<name>A0A0U1LKJ9_TALIS</name>
<feature type="region of interest" description="Disordered" evidence="1">
    <location>
        <begin position="351"/>
        <end position="370"/>
    </location>
</feature>
<keyword evidence="3" id="KW-1185">Reference proteome</keyword>
<feature type="compositionally biased region" description="Polar residues" evidence="1">
    <location>
        <begin position="21"/>
        <end position="32"/>
    </location>
</feature>
<feature type="region of interest" description="Disordered" evidence="1">
    <location>
        <begin position="376"/>
        <end position="403"/>
    </location>
</feature>
<feature type="compositionally biased region" description="Basic and acidic residues" evidence="1">
    <location>
        <begin position="391"/>
        <end position="403"/>
    </location>
</feature>
<evidence type="ECO:0000313" key="3">
    <source>
        <dbReference type="Proteomes" id="UP000054383"/>
    </source>
</evidence>
<feature type="region of interest" description="Disordered" evidence="1">
    <location>
        <begin position="1"/>
        <end position="67"/>
    </location>
</feature>
<dbReference type="Proteomes" id="UP000054383">
    <property type="component" value="Unassembled WGS sequence"/>
</dbReference>
<dbReference type="OrthoDB" id="4225375at2759"/>
<feature type="compositionally biased region" description="Polar residues" evidence="1">
    <location>
        <begin position="40"/>
        <end position="67"/>
    </location>
</feature>
<accession>A0A0U1LKJ9</accession>
<reference evidence="2 3" key="1">
    <citation type="submission" date="2015-04" db="EMBL/GenBank/DDBJ databases">
        <authorList>
            <person name="Syromyatnikov M.Y."/>
            <person name="Popov V.N."/>
        </authorList>
    </citation>
    <scope>NUCLEOTIDE SEQUENCE [LARGE SCALE GENOMIC DNA]</scope>
    <source>
        <strain evidence="2">WF-38-12</strain>
    </source>
</reference>
<gene>
    <name evidence="2" type="ORF">PISL3812_00206</name>
</gene>
<proteinExistence type="predicted"/>
<protein>
    <submittedName>
        <fullName evidence="2">Uncharacterized protein</fullName>
    </submittedName>
</protein>
<evidence type="ECO:0000313" key="2">
    <source>
        <dbReference type="EMBL" id="CRG82860.1"/>
    </source>
</evidence>
<dbReference type="EMBL" id="CVMT01000001">
    <property type="protein sequence ID" value="CRG82860.1"/>
    <property type="molecule type" value="Genomic_DNA"/>
</dbReference>
<evidence type="ECO:0000256" key="1">
    <source>
        <dbReference type="SAM" id="MobiDB-lite"/>
    </source>
</evidence>
<organism evidence="2 3">
    <name type="scientific">Talaromyces islandicus</name>
    <name type="common">Penicillium islandicum</name>
    <dbReference type="NCBI Taxonomy" id="28573"/>
    <lineage>
        <taxon>Eukaryota</taxon>
        <taxon>Fungi</taxon>
        <taxon>Dikarya</taxon>
        <taxon>Ascomycota</taxon>
        <taxon>Pezizomycotina</taxon>
        <taxon>Eurotiomycetes</taxon>
        <taxon>Eurotiomycetidae</taxon>
        <taxon>Eurotiales</taxon>
        <taxon>Trichocomaceae</taxon>
        <taxon>Talaromyces</taxon>
        <taxon>Talaromyces sect. Islandici</taxon>
    </lineage>
</organism>
<sequence>MNPVTPQHRGGPFLHPYSACSHPNSRRSSASMSWADGRTNIRSQFSDPSIPFTPTSQTSEGVHQSAQGESFPLDASAIHDPDGSYRWETRSDTVTAVEDVRYSADSQGLFPPVNLDSAVPSLNPPPDDDMLNLNLPQSDSEYMLQSVIQAIQVNYRHHPDQEAYVSELADFALSNLNRPHADPGVQAPAAPGHNQYRCLMCSSCPVFRAAAFQRHVKEQHHPKSYFKCMLCTGYRNPRRDRLKNHLLHAHSRRGRDLHPGPFPSWESWFQGIKLHCRLQAQQPPPLALGPSFPDYDGGGAGGYGGSAGYGSASHGTSPGGLSSFLGSDLNMGGPWTGASFYGPTSSRNVAPIDAPADQLNCPGIKPTQDANLKKLNNDADRNQNSRHKSRDPKAGQCDKDTGSRKGCCHHCTHGHDTCCPGCPQKYIPGYCHLCQGPIVPLTISQKPSRTTVDADHKNQSCDPTQAKSAPLAKLVHDLSKLSLECQQMVPKSDVSSKNFLSSLWDPICQSPMIGGGQPWSCMAVKFIPAAVNKYDPKYCMVASINRLWSESSYMTQQMRLSEYTLKRTASEKARQKRLSTLWARLRAVTFVLALQKDVIADKTQEERPLGNNTQLTLRDIINKNIPPFAAGSLYQLGDFCWTSPGLLGEINQDAKNPALKDPLGVYNFLRAMVTRISDPRQSFLKEYTMSEFPPFVENIF</sequence>
<dbReference type="AlphaFoldDB" id="A0A0U1LKJ9"/>